<dbReference type="PANTHER" id="PTHR36747">
    <property type="entry name" value="HYDROXYPROLINE-RICH GLYCOPROTEIN FAMILY PROTEIN"/>
    <property type="match status" value="1"/>
</dbReference>
<dbReference type="EMBL" id="JAMYWD010000004">
    <property type="protein sequence ID" value="KAJ4975040.1"/>
    <property type="molecule type" value="Genomic_DNA"/>
</dbReference>
<dbReference type="Proteomes" id="UP001141806">
    <property type="component" value="Unassembled WGS sequence"/>
</dbReference>
<accession>A0A9Q0QWV8</accession>
<evidence type="ECO:0000313" key="2">
    <source>
        <dbReference type="Proteomes" id="UP001141806"/>
    </source>
</evidence>
<name>A0A9Q0QWV8_9MAGN</name>
<protein>
    <submittedName>
        <fullName evidence="1">Uncharacterized protein</fullName>
    </submittedName>
</protein>
<comment type="caution">
    <text evidence="1">The sequence shown here is derived from an EMBL/GenBank/DDBJ whole genome shotgun (WGS) entry which is preliminary data.</text>
</comment>
<keyword evidence="2" id="KW-1185">Reference proteome</keyword>
<evidence type="ECO:0000313" key="1">
    <source>
        <dbReference type="EMBL" id="KAJ4975040.1"/>
    </source>
</evidence>
<sequence length="170" mass="19452">MPRSKVLKERFKTQAQISSIESQLDTERSKPEIKVQYGCVLELSLYPLCKRLPICNPMEKVLETSLNKPPIQSENCTSIDRTPAPHHVWLRNQRTQNSGNETHKLTPDRLQVPEAFKYQERYKSPTDFMMSPVSKGLLARSRKTGAHLPLVINPPKLHDPCFQDAGHPQI</sequence>
<proteinExistence type="predicted"/>
<gene>
    <name evidence="1" type="ORF">NE237_008214</name>
</gene>
<dbReference type="PANTHER" id="PTHR36747:SF1">
    <property type="entry name" value="HYDROXYPROLINE-RICH GLYCOPROTEIN FAMILY PROTEIN"/>
    <property type="match status" value="1"/>
</dbReference>
<dbReference type="AlphaFoldDB" id="A0A9Q0QWV8"/>
<dbReference type="OrthoDB" id="1903715at2759"/>
<reference evidence="1" key="1">
    <citation type="journal article" date="2023" name="Plant J.">
        <title>The genome of the king protea, Protea cynaroides.</title>
        <authorList>
            <person name="Chang J."/>
            <person name="Duong T.A."/>
            <person name="Schoeman C."/>
            <person name="Ma X."/>
            <person name="Roodt D."/>
            <person name="Barker N."/>
            <person name="Li Z."/>
            <person name="Van de Peer Y."/>
            <person name="Mizrachi E."/>
        </authorList>
    </citation>
    <scope>NUCLEOTIDE SEQUENCE</scope>
    <source>
        <tissue evidence="1">Young leaves</tissue>
    </source>
</reference>
<organism evidence="1 2">
    <name type="scientific">Protea cynaroides</name>
    <dbReference type="NCBI Taxonomy" id="273540"/>
    <lineage>
        <taxon>Eukaryota</taxon>
        <taxon>Viridiplantae</taxon>
        <taxon>Streptophyta</taxon>
        <taxon>Embryophyta</taxon>
        <taxon>Tracheophyta</taxon>
        <taxon>Spermatophyta</taxon>
        <taxon>Magnoliopsida</taxon>
        <taxon>Proteales</taxon>
        <taxon>Proteaceae</taxon>
        <taxon>Protea</taxon>
    </lineage>
</organism>